<reference evidence="1 2" key="1">
    <citation type="submission" date="2017-08" db="EMBL/GenBank/DDBJ databases">
        <title>Virgibacillus indicus sp. nov. and Virgibacillus profoundi sp. nov, two moderately halophilic bacteria isolated from marine sediment by using the Microfluidic Streak Plate.</title>
        <authorList>
            <person name="Xu B."/>
            <person name="Hu B."/>
            <person name="Wang J."/>
            <person name="Zhu Y."/>
            <person name="Huang L."/>
            <person name="Du W."/>
            <person name="Huang Y."/>
        </authorList>
    </citation>
    <scope>NUCLEOTIDE SEQUENCE [LARGE SCALE GENOMIC DNA]</scope>
    <source>
        <strain evidence="1 2">IO3-P3-H5</strain>
    </source>
</reference>
<dbReference type="EMBL" id="NPOA01000004">
    <property type="protein sequence ID" value="PAV30184.1"/>
    <property type="molecule type" value="Genomic_DNA"/>
</dbReference>
<name>A0A2A2IG15_9BACI</name>
<accession>A0A2A2IG15</accession>
<keyword evidence="2" id="KW-1185">Reference proteome</keyword>
<dbReference type="AlphaFoldDB" id="A0A2A2IG15"/>
<protein>
    <submittedName>
        <fullName evidence="1">Uncharacterized protein</fullName>
    </submittedName>
</protein>
<dbReference type="RefSeq" id="WP_095654786.1">
    <property type="nucleotide sequence ID" value="NZ_NPOA01000004.1"/>
</dbReference>
<gene>
    <name evidence="1" type="ORF">CIL05_06870</name>
</gene>
<dbReference type="Proteomes" id="UP000218887">
    <property type="component" value="Unassembled WGS sequence"/>
</dbReference>
<evidence type="ECO:0000313" key="1">
    <source>
        <dbReference type="EMBL" id="PAV30184.1"/>
    </source>
</evidence>
<sequence>MRQFGSQFHGSDSIQTSVANEEIIPNKVNIYKFSVSNSTDCTVSINGSNPIFLKGGMGFSTEQNDAMISSFKFLEDGIEYFWVGGS</sequence>
<evidence type="ECO:0000313" key="2">
    <source>
        <dbReference type="Proteomes" id="UP000218887"/>
    </source>
</evidence>
<comment type="caution">
    <text evidence="1">The sequence shown here is derived from an EMBL/GenBank/DDBJ whole genome shotgun (WGS) entry which is preliminary data.</text>
</comment>
<proteinExistence type="predicted"/>
<organism evidence="1 2">
    <name type="scientific">Virgibacillus profundi</name>
    <dbReference type="NCBI Taxonomy" id="2024555"/>
    <lineage>
        <taxon>Bacteria</taxon>
        <taxon>Bacillati</taxon>
        <taxon>Bacillota</taxon>
        <taxon>Bacilli</taxon>
        <taxon>Bacillales</taxon>
        <taxon>Bacillaceae</taxon>
        <taxon>Virgibacillus</taxon>
    </lineage>
</organism>